<feature type="transmembrane region" description="Helical" evidence="1">
    <location>
        <begin position="95"/>
        <end position="118"/>
    </location>
</feature>
<keyword evidence="1" id="KW-0812">Transmembrane</keyword>
<dbReference type="AlphaFoldDB" id="A0A9P1IKR8"/>
<organism evidence="2 3">
    <name type="scientific">Caenorhabditis angaria</name>
    <dbReference type="NCBI Taxonomy" id="860376"/>
    <lineage>
        <taxon>Eukaryota</taxon>
        <taxon>Metazoa</taxon>
        <taxon>Ecdysozoa</taxon>
        <taxon>Nematoda</taxon>
        <taxon>Chromadorea</taxon>
        <taxon>Rhabditida</taxon>
        <taxon>Rhabditina</taxon>
        <taxon>Rhabditomorpha</taxon>
        <taxon>Rhabditoidea</taxon>
        <taxon>Rhabditidae</taxon>
        <taxon>Peloderinae</taxon>
        <taxon>Caenorhabditis</taxon>
    </lineage>
</organism>
<comment type="caution">
    <text evidence="2">The sequence shown here is derived from an EMBL/GenBank/DDBJ whole genome shotgun (WGS) entry which is preliminary data.</text>
</comment>
<dbReference type="Proteomes" id="UP001152747">
    <property type="component" value="Unassembled WGS sequence"/>
</dbReference>
<dbReference type="OrthoDB" id="5829342at2759"/>
<evidence type="ECO:0000313" key="2">
    <source>
        <dbReference type="EMBL" id="CAI5446870.1"/>
    </source>
</evidence>
<keyword evidence="3" id="KW-1185">Reference proteome</keyword>
<accession>A0A9P1IKR8</accession>
<evidence type="ECO:0000313" key="3">
    <source>
        <dbReference type="Proteomes" id="UP001152747"/>
    </source>
</evidence>
<name>A0A9P1IKR8_9PELO</name>
<feature type="transmembrane region" description="Helical" evidence="1">
    <location>
        <begin position="152"/>
        <end position="173"/>
    </location>
</feature>
<evidence type="ECO:0000256" key="1">
    <source>
        <dbReference type="SAM" id="Phobius"/>
    </source>
</evidence>
<proteinExistence type="predicted"/>
<reference evidence="2" key="1">
    <citation type="submission" date="2022-11" db="EMBL/GenBank/DDBJ databases">
        <authorList>
            <person name="Kikuchi T."/>
        </authorList>
    </citation>
    <scope>NUCLEOTIDE SEQUENCE</scope>
    <source>
        <strain evidence="2">PS1010</strain>
    </source>
</reference>
<keyword evidence="1" id="KW-1133">Transmembrane helix</keyword>
<keyword evidence="1" id="KW-0472">Membrane</keyword>
<gene>
    <name evidence="2" type="ORF">CAMP_LOCUS9507</name>
</gene>
<dbReference type="EMBL" id="CANHGI010000004">
    <property type="protein sequence ID" value="CAI5446870.1"/>
    <property type="molecule type" value="Genomic_DNA"/>
</dbReference>
<sequence length="190" mass="21626">MTLTAEERRQRRMAKILENPEGRIQRILGENRLPPAMEGGECFKIEKSNEIAEFAPPPFAPIIAGDAPSVTPTVAPKKNFDVAAFAFVLGLASRFLMLFTGPINIGILWMILYFSIFLRFSTAGINPDVRNDIMVFIGALGEDHFVKKLFNAFFYLLEFIQTTITFVASHLLIHTFMEIFDNFHKFELIY</sequence>
<protein>
    <submittedName>
        <fullName evidence="2">Uncharacterized protein</fullName>
    </submittedName>
</protein>